<dbReference type="Proteomes" id="UP000747542">
    <property type="component" value="Unassembled WGS sequence"/>
</dbReference>
<evidence type="ECO:0000256" key="4">
    <source>
        <dbReference type="ARBA" id="ARBA00022692"/>
    </source>
</evidence>
<dbReference type="InterPro" id="IPR001320">
    <property type="entry name" value="Iontro_rcpt_C"/>
</dbReference>
<keyword evidence="6 9" id="KW-0472">Membrane</keyword>
<evidence type="ECO:0000256" key="5">
    <source>
        <dbReference type="ARBA" id="ARBA00022989"/>
    </source>
</evidence>
<evidence type="ECO:0000256" key="2">
    <source>
        <dbReference type="ARBA" id="ARBA00008685"/>
    </source>
</evidence>
<comment type="subcellular location">
    <subcellularLocation>
        <location evidence="1">Cell membrane</location>
        <topology evidence="1">Multi-pass membrane protein</topology>
    </subcellularLocation>
</comment>
<evidence type="ECO:0000256" key="1">
    <source>
        <dbReference type="ARBA" id="ARBA00004651"/>
    </source>
</evidence>
<dbReference type="InterPro" id="IPR052192">
    <property type="entry name" value="Insect_Ionotropic_Sensory_Rcpt"/>
</dbReference>
<dbReference type="PANTHER" id="PTHR42643">
    <property type="entry name" value="IONOTROPIC RECEPTOR 20A-RELATED"/>
    <property type="match status" value="1"/>
</dbReference>
<evidence type="ECO:0000256" key="8">
    <source>
        <dbReference type="ARBA" id="ARBA00023180"/>
    </source>
</evidence>
<dbReference type="Pfam" id="PF00060">
    <property type="entry name" value="Lig_chan"/>
    <property type="match status" value="1"/>
</dbReference>
<evidence type="ECO:0000259" key="10">
    <source>
        <dbReference type="Pfam" id="PF00060"/>
    </source>
</evidence>
<name>A0A8J5JXP6_HOMAM</name>
<comment type="caution">
    <text evidence="11">The sequence shown here is derived from an EMBL/GenBank/DDBJ whole genome shotgun (WGS) entry which is preliminary data.</text>
</comment>
<organism evidence="11 12">
    <name type="scientific">Homarus americanus</name>
    <name type="common">American lobster</name>
    <dbReference type="NCBI Taxonomy" id="6706"/>
    <lineage>
        <taxon>Eukaryota</taxon>
        <taxon>Metazoa</taxon>
        <taxon>Ecdysozoa</taxon>
        <taxon>Arthropoda</taxon>
        <taxon>Crustacea</taxon>
        <taxon>Multicrustacea</taxon>
        <taxon>Malacostraca</taxon>
        <taxon>Eumalacostraca</taxon>
        <taxon>Eucarida</taxon>
        <taxon>Decapoda</taxon>
        <taxon>Pleocyemata</taxon>
        <taxon>Astacidea</taxon>
        <taxon>Nephropoidea</taxon>
        <taxon>Nephropidae</taxon>
        <taxon>Homarus</taxon>
    </lineage>
</organism>
<sequence>MPKRWSVHVVVGLWMLTGFILGTTYRSNLKAMLISPRIVIPFNTIQELVNSKITLFVPDSNSLHQAMMASSPDSPLGKLRPQSVFHQDYIQAIKDLFAGSIAASSPSLVTTNLEHTYFSQTGRCQLYIMSENLLQMPPLGIGFPKGSPLKPKFDIAISGLKEFGILSHILHKWTSNSTECTKPITQKGTPALRSLDLGDFYGIFSLYAGVDEADQLSNL</sequence>
<keyword evidence="8" id="KW-0325">Glycoprotein</keyword>
<keyword evidence="4 9" id="KW-0812">Transmembrane</keyword>
<dbReference type="PANTHER" id="PTHR42643:SF24">
    <property type="entry name" value="IONOTROPIC RECEPTOR 60A"/>
    <property type="match status" value="1"/>
</dbReference>
<dbReference type="SUPFAM" id="SSF53850">
    <property type="entry name" value="Periplasmic binding protein-like II"/>
    <property type="match status" value="1"/>
</dbReference>
<evidence type="ECO:0000256" key="7">
    <source>
        <dbReference type="ARBA" id="ARBA00023170"/>
    </source>
</evidence>
<keyword evidence="7 11" id="KW-0675">Receptor</keyword>
<gene>
    <name evidence="11" type="primary">Grik2-L10</name>
    <name evidence="11" type="ORF">Hamer_G013944</name>
</gene>
<evidence type="ECO:0000256" key="6">
    <source>
        <dbReference type="ARBA" id="ARBA00023136"/>
    </source>
</evidence>
<feature type="non-terminal residue" evidence="11">
    <location>
        <position position="219"/>
    </location>
</feature>
<accession>A0A8J5JXP6</accession>
<evidence type="ECO:0000313" key="11">
    <source>
        <dbReference type="EMBL" id="KAG7161319.1"/>
    </source>
</evidence>
<dbReference type="EMBL" id="JAHLQT010029499">
    <property type="protein sequence ID" value="KAG7161319.1"/>
    <property type="molecule type" value="Genomic_DNA"/>
</dbReference>
<evidence type="ECO:0000256" key="9">
    <source>
        <dbReference type="SAM" id="Phobius"/>
    </source>
</evidence>
<evidence type="ECO:0000256" key="3">
    <source>
        <dbReference type="ARBA" id="ARBA00022475"/>
    </source>
</evidence>
<dbReference type="AlphaFoldDB" id="A0A8J5JXP6"/>
<reference evidence="11" key="1">
    <citation type="journal article" date="2021" name="Sci. Adv.">
        <title>The American lobster genome reveals insights on longevity, neural, and immune adaptations.</title>
        <authorList>
            <person name="Polinski J.M."/>
            <person name="Zimin A.V."/>
            <person name="Clark K.F."/>
            <person name="Kohn A.B."/>
            <person name="Sadowski N."/>
            <person name="Timp W."/>
            <person name="Ptitsyn A."/>
            <person name="Khanna P."/>
            <person name="Romanova D.Y."/>
            <person name="Williams P."/>
            <person name="Greenwood S.J."/>
            <person name="Moroz L.L."/>
            <person name="Walt D.R."/>
            <person name="Bodnar A.G."/>
        </authorList>
    </citation>
    <scope>NUCLEOTIDE SEQUENCE</scope>
    <source>
        <strain evidence="11">GMGI-L3</strain>
    </source>
</reference>
<proteinExistence type="inferred from homology"/>
<keyword evidence="5 9" id="KW-1133">Transmembrane helix</keyword>
<evidence type="ECO:0000313" key="12">
    <source>
        <dbReference type="Proteomes" id="UP000747542"/>
    </source>
</evidence>
<dbReference type="GO" id="GO:0015276">
    <property type="term" value="F:ligand-gated monoatomic ion channel activity"/>
    <property type="evidence" value="ECO:0007669"/>
    <property type="project" value="InterPro"/>
</dbReference>
<protein>
    <submittedName>
        <fullName evidence="11">Glutamate receptor ionotropic, kainate 2-like 10</fullName>
    </submittedName>
</protein>
<dbReference type="GO" id="GO:0050906">
    <property type="term" value="P:detection of stimulus involved in sensory perception"/>
    <property type="evidence" value="ECO:0007669"/>
    <property type="project" value="UniProtKB-ARBA"/>
</dbReference>
<feature type="transmembrane region" description="Helical" evidence="9">
    <location>
        <begin position="6"/>
        <end position="25"/>
    </location>
</feature>
<comment type="similarity">
    <text evidence="2">Belongs to the glutamate-gated ion channel (TC 1.A.10.1) family.</text>
</comment>
<keyword evidence="3" id="KW-1003">Cell membrane</keyword>
<keyword evidence="12" id="KW-1185">Reference proteome</keyword>
<dbReference type="GO" id="GO:0005886">
    <property type="term" value="C:plasma membrane"/>
    <property type="evidence" value="ECO:0007669"/>
    <property type="project" value="UniProtKB-SubCell"/>
</dbReference>
<feature type="domain" description="Ionotropic glutamate receptor C-terminal" evidence="10">
    <location>
        <begin position="2"/>
        <end position="208"/>
    </location>
</feature>
<dbReference type="Gene3D" id="1.10.287.70">
    <property type="match status" value="1"/>
</dbReference>